<evidence type="ECO:0000313" key="3">
    <source>
        <dbReference type="EMBL" id="OKH14944.1"/>
    </source>
</evidence>
<comment type="caution">
    <text evidence="3">The sequence shown here is derived from an EMBL/GenBank/DDBJ whole genome shotgun (WGS) entry which is preliminary data.</text>
</comment>
<keyword evidence="2 3" id="KW-0808">Transferase</keyword>
<keyword evidence="4" id="KW-1185">Reference proteome</keyword>
<dbReference type="RefSeq" id="WP_062245834.1">
    <property type="nucleotide sequence ID" value="NZ_MRCA01000003.1"/>
</dbReference>
<dbReference type="PANTHER" id="PTHR34136">
    <property type="match status" value="1"/>
</dbReference>
<name>A0A1U7H1U4_9CYAN</name>
<evidence type="ECO:0000256" key="1">
    <source>
        <dbReference type="ARBA" id="ARBA00022676"/>
    </source>
</evidence>
<accession>A0A1U7H1U4</accession>
<evidence type="ECO:0000256" key="2">
    <source>
        <dbReference type="ARBA" id="ARBA00022679"/>
    </source>
</evidence>
<dbReference type="OrthoDB" id="9771846at2"/>
<dbReference type="Proteomes" id="UP000186391">
    <property type="component" value="Unassembled WGS sequence"/>
</dbReference>
<dbReference type="Pfam" id="PF03808">
    <property type="entry name" value="Glyco_tran_WecG"/>
    <property type="match status" value="1"/>
</dbReference>
<proteinExistence type="predicted"/>
<evidence type="ECO:0000313" key="4">
    <source>
        <dbReference type="Proteomes" id="UP000186391"/>
    </source>
</evidence>
<dbReference type="NCBIfam" id="TIGR00696">
    <property type="entry name" value="wecG_tagA_cpsF"/>
    <property type="match status" value="1"/>
</dbReference>
<dbReference type="InterPro" id="IPR004629">
    <property type="entry name" value="WecG_TagA_CpsF"/>
</dbReference>
<protein>
    <submittedName>
        <fullName evidence="3">Glycosyltransferase</fullName>
    </submittedName>
</protein>
<gene>
    <name evidence="3" type="ORF">NIES592_08695</name>
</gene>
<organism evidence="3 4">
    <name type="scientific">Fischerella major NIES-592</name>
    <dbReference type="NCBI Taxonomy" id="210994"/>
    <lineage>
        <taxon>Bacteria</taxon>
        <taxon>Bacillati</taxon>
        <taxon>Cyanobacteriota</taxon>
        <taxon>Cyanophyceae</taxon>
        <taxon>Nostocales</taxon>
        <taxon>Hapalosiphonaceae</taxon>
        <taxon>Fischerella</taxon>
    </lineage>
</organism>
<reference evidence="3 4" key="1">
    <citation type="submission" date="2016-11" db="EMBL/GenBank/DDBJ databases">
        <title>Draft Genome Sequences of Nine Cyanobacterial Strains from Diverse Habitats.</title>
        <authorList>
            <person name="Zhu T."/>
            <person name="Hou S."/>
            <person name="Lu X."/>
            <person name="Hess W.R."/>
        </authorList>
    </citation>
    <scope>NUCLEOTIDE SEQUENCE [LARGE SCALE GENOMIC DNA]</scope>
    <source>
        <strain evidence="3 4">NIES-592</strain>
    </source>
</reference>
<dbReference type="GO" id="GO:0016758">
    <property type="term" value="F:hexosyltransferase activity"/>
    <property type="evidence" value="ECO:0007669"/>
    <property type="project" value="TreeGrafter"/>
</dbReference>
<dbReference type="CDD" id="cd06533">
    <property type="entry name" value="Glyco_transf_WecG_TagA"/>
    <property type="match status" value="1"/>
</dbReference>
<keyword evidence="1" id="KW-0328">Glycosyltransferase</keyword>
<dbReference type="AlphaFoldDB" id="A0A1U7H1U4"/>
<sequence length="271" mass="31211">MVGRTFLPTQKVLEFPITALRFDEQIQTILRWAIARESKTVCVANVHMLMEAHWNPEFASILQNADLVTPDGMPLVWMMRLQGARYQNRVAGMDILLASCQLAQTLGVSVFFVGSQAEILSRMRKRLENEFPNLKVAAMEPLPFRPLTTKEDEALIEKINASGAGIVFVSLGCPKQEKWMEQHQGKIQAVMIGLGGVFPVYAGIHKRAPRMVRDLGFEWLYRWIQEPRRLWNRYVTTIPPFLLLAFKQILMSSSFSTPFHIRERYFGWRVE</sequence>
<dbReference type="PANTHER" id="PTHR34136:SF1">
    <property type="entry name" value="UDP-N-ACETYL-D-MANNOSAMINURONIC ACID TRANSFERASE"/>
    <property type="match status" value="1"/>
</dbReference>
<dbReference type="EMBL" id="MRCA01000003">
    <property type="protein sequence ID" value="OKH14944.1"/>
    <property type="molecule type" value="Genomic_DNA"/>
</dbReference>